<evidence type="ECO:0000313" key="3">
    <source>
        <dbReference type="Proteomes" id="UP000215316"/>
    </source>
</evidence>
<dbReference type="EMBL" id="MZMQ01000001">
    <property type="protein sequence ID" value="OQJ62576.1"/>
    <property type="molecule type" value="Genomic_DNA"/>
</dbReference>
<evidence type="ECO:0000256" key="1">
    <source>
        <dbReference type="SAM" id="SignalP"/>
    </source>
</evidence>
<gene>
    <name evidence="2" type="ORF">B5P24_05945</name>
</gene>
<sequence>MLRRATAATAIVLSLVMVISADPALASQQNAAPVPDDVTSLPSSVSRLSYDPNIAAVQKDIAEQGGGAVLGSTTVPYSAEVGTPGPRADATGSGAPSGCSLTVTVYITYRTKSRSSVYNESTTYCPGAKTYMELTIVKEDTVFGTTRTVADKSFLGGGDFSAEVAYFCPTGNISGFQGRTYSEITIGGQEYKASAYDGTEGGGFYRYNCG</sequence>
<proteinExistence type="predicted"/>
<dbReference type="AlphaFoldDB" id="A0A225CJK2"/>
<protein>
    <recommendedName>
        <fullName evidence="4">Secreted protein</fullName>
    </recommendedName>
</protein>
<evidence type="ECO:0000313" key="2">
    <source>
        <dbReference type="EMBL" id="OQJ62576.1"/>
    </source>
</evidence>
<keyword evidence="3" id="KW-1185">Reference proteome</keyword>
<accession>A0A225CJK2</accession>
<keyword evidence="1" id="KW-0732">Signal</keyword>
<feature type="chain" id="PRO_5012375276" description="Secreted protein" evidence="1">
    <location>
        <begin position="27"/>
        <end position="210"/>
    </location>
</feature>
<name>A0A225CJK2_9MICO</name>
<dbReference type="Proteomes" id="UP000215316">
    <property type="component" value="Unassembled WGS sequence"/>
</dbReference>
<reference evidence="2" key="1">
    <citation type="submission" date="2017-08" db="EMBL/GenBank/DDBJ databases">
        <title>Genomes of multiple Clavibacter strains from different subspecies.</title>
        <authorList>
            <person name="Yuan X.-K."/>
            <person name="Li X.-S."/>
            <person name="Nie J."/>
            <person name="De Boer S.H."/>
        </authorList>
    </citation>
    <scope>NUCLEOTIDE SEQUENCE [LARGE SCALE GENOMIC DNA]</scope>
    <source>
        <strain evidence="2">ATCC 33566</strain>
    </source>
</reference>
<feature type="signal peptide" evidence="1">
    <location>
        <begin position="1"/>
        <end position="26"/>
    </location>
</feature>
<comment type="caution">
    <text evidence="2">The sequence shown here is derived from an EMBL/GenBank/DDBJ whole genome shotgun (WGS) entry which is preliminary data.</text>
</comment>
<evidence type="ECO:0008006" key="4">
    <source>
        <dbReference type="Google" id="ProtNLM"/>
    </source>
</evidence>
<organism evidence="2 3">
    <name type="scientific">Clavibacter tessellarius</name>
    <dbReference type="NCBI Taxonomy" id="31965"/>
    <lineage>
        <taxon>Bacteria</taxon>
        <taxon>Bacillati</taxon>
        <taxon>Actinomycetota</taxon>
        <taxon>Actinomycetes</taxon>
        <taxon>Micrococcales</taxon>
        <taxon>Microbacteriaceae</taxon>
        <taxon>Clavibacter</taxon>
    </lineage>
</organism>